<organism evidence="2 3">
    <name type="scientific">Globisporangium ultimum (strain ATCC 200006 / CBS 805.95 / DAOM BR144)</name>
    <name type="common">Pythium ultimum</name>
    <dbReference type="NCBI Taxonomy" id="431595"/>
    <lineage>
        <taxon>Eukaryota</taxon>
        <taxon>Sar</taxon>
        <taxon>Stramenopiles</taxon>
        <taxon>Oomycota</taxon>
        <taxon>Peronosporomycetes</taxon>
        <taxon>Pythiales</taxon>
        <taxon>Pythiaceae</taxon>
        <taxon>Globisporangium</taxon>
    </lineage>
</organism>
<dbReference type="eggNOG" id="ENOG502RW6C">
    <property type="taxonomic scope" value="Eukaryota"/>
</dbReference>
<dbReference type="AlphaFoldDB" id="K3WCG7"/>
<sequence length="212" mass="24274">MNQDARPTNSLNVAVAVKEELAATSVVTESDMEIDIIETSVVDDVSHAMRDLATNVADAVIDGVPAAVKVEDGKENEDGEGEEDDDDEDADMDDGSDSDYDFDKDLAKFDEEDDNDELDEDERYHYFKSLEEEIEDQSKEEEQRDVYVRNMLAKRHLMSSEEAEWVDKFIKEQEEWKAANKKSVDDYENIKKLAKFIPKDLQPKRPVRATRK</sequence>
<dbReference type="Proteomes" id="UP000019132">
    <property type="component" value="Unassembled WGS sequence"/>
</dbReference>
<feature type="region of interest" description="Disordered" evidence="1">
    <location>
        <begin position="65"/>
        <end position="121"/>
    </location>
</feature>
<name>K3WCG7_GLOUD</name>
<dbReference type="HOGENOM" id="CLU_1263784_0_0_1"/>
<dbReference type="InParanoid" id="K3WCG7"/>
<evidence type="ECO:0000313" key="3">
    <source>
        <dbReference type="Proteomes" id="UP000019132"/>
    </source>
</evidence>
<accession>K3WCG7</accession>
<reference evidence="2" key="3">
    <citation type="submission" date="2015-02" db="UniProtKB">
        <authorList>
            <consortium name="EnsemblProtists"/>
        </authorList>
    </citation>
    <scope>IDENTIFICATION</scope>
    <source>
        <strain evidence="2">DAOM BR144</strain>
    </source>
</reference>
<dbReference type="EnsemblProtists" id="PYU1_T002658">
    <property type="protein sequence ID" value="PYU1_T002658"/>
    <property type="gene ID" value="PYU1_G002655"/>
</dbReference>
<protein>
    <submittedName>
        <fullName evidence="2">Uncharacterized protein</fullName>
    </submittedName>
</protein>
<evidence type="ECO:0000313" key="2">
    <source>
        <dbReference type="EnsemblProtists" id="PYU1_T002658"/>
    </source>
</evidence>
<evidence type="ECO:0000256" key="1">
    <source>
        <dbReference type="SAM" id="MobiDB-lite"/>
    </source>
</evidence>
<feature type="compositionally biased region" description="Acidic residues" evidence="1">
    <location>
        <begin position="74"/>
        <end position="100"/>
    </location>
</feature>
<reference evidence="3" key="1">
    <citation type="journal article" date="2010" name="Genome Biol.">
        <title>Genome sequence of the necrotrophic plant pathogen Pythium ultimum reveals original pathogenicity mechanisms and effector repertoire.</title>
        <authorList>
            <person name="Levesque C.A."/>
            <person name="Brouwer H."/>
            <person name="Cano L."/>
            <person name="Hamilton J.P."/>
            <person name="Holt C."/>
            <person name="Huitema E."/>
            <person name="Raffaele S."/>
            <person name="Robideau G.P."/>
            <person name="Thines M."/>
            <person name="Win J."/>
            <person name="Zerillo M.M."/>
            <person name="Beakes G.W."/>
            <person name="Boore J.L."/>
            <person name="Busam D."/>
            <person name="Dumas B."/>
            <person name="Ferriera S."/>
            <person name="Fuerstenberg S.I."/>
            <person name="Gachon C.M."/>
            <person name="Gaulin E."/>
            <person name="Govers F."/>
            <person name="Grenville-Briggs L."/>
            <person name="Horner N."/>
            <person name="Hostetler J."/>
            <person name="Jiang R.H."/>
            <person name="Johnson J."/>
            <person name="Krajaejun T."/>
            <person name="Lin H."/>
            <person name="Meijer H.J."/>
            <person name="Moore B."/>
            <person name="Morris P."/>
            <person name="Phuntmart V."/>
            <person name="Puiu D."/>
            <person name="Shetty J."/>
            <person name="Stajich J.E."/>
            <person name="Tripathy S."/>
            <person name="Wawra S."/>
            <person name="van West P."/>
            <person name="Whitty B.R."/>
            <person name="Coutinho P.M."/>
            <person name="Henrissat B."/>
            <person name="Martin F."/>
            <person name="Thomas P.D."/>
            <person name="Tyler B.M."/>
            <person name="De Vries R.P."/>
            <person name="Kamoun S."/>
            <person name="Yandell M."/>
            <person name="Tisserat N."/>
            <person name="Buell C.R."/>
        </authorList>
    </citation>
    <scope>NUCLEOTIDE SEQUENCE</scope>
    <source>
        <strain evidence="3">DAOM:BR144</strain>
    </source>
</reference>
<reference evidence="3" key="2">
    <citation type="submission" date="2010-04" db="EMBL/GenBank/DDBJ databases">
        <authorList>
            <person name="Buell R."/>
            <person name="Hamilton J."/>
            <person name="Hostetler J."/>
        </authorList>
    </citation>
    <scope>NUCLEOTIDE SEQUENCE [LARGE SCALE GENOMIC DNA]</scope>
    <source>
        <strain evidence="3">DAOM:BR144</strain>
    </source>
</reference>
<dbReference type="EMBL" id="GL376628">
    <property type="status" value="NOT_ANNOTATED_CDS"/>
    <property type="molecule type" value="Genomic_DNA"/>
</dbReference>
<feature type="compositionally biased region" description="Acidic residues" evidence="1">
    <location>
        <begin position="110"/>
        <end position="121"/>
    </location>
</feature>
<dbReference type="VEuPathDB" id="FungiDB:PYU1_G002655"/>
<proteinExistence type="predicted"/>
<keyword evidence="3" id="KW-1185">Reference proteome</keyword>